<keyword evidence="5 11" id="KW-1133">Transmembrane helix</keyword>
<dbReference type="PANTHER" id="PTHR45846:SF1">
    <property type="entry name" value="TRNA-DIHYDROURIDINE(47) SYNTHASE [NAD(P)(+)]-LIKE"/>
    <property type="match status" value="1"/>
</dbReference>
<dbReference type="Gene3D" id="1.20.120.550">
    <property type="entry name" value="Membrane associated eicosanoid/glutathione metabolism-like domain"/>
    <property type="match status" value="1"/>
</dbReference>
<evidence type="ECO:0000313" key="14">
    <source>
        <dbReference type="Proteomes" id="UP000654075"/>
    </source>
</evidence>
<evidence type="ECO:0000256" key="9">
    <source>
        <dbReference type="ARBA" id="ARBA00049447"/>
    </source>
</evidence>
<organism evidence="13 14">
    <name type="scientific">Polarella glacialis</name>
    <name type="common">Dinoflagellate</name>
    <dbReference type="NCBI Taxonomy" id="89957"/>
    <lineage>
        <taxon>Eukaryota</taxon>
        <taxon>Sar</taxon>
        <taxon>Alveolata</taxon>
        <taxon>Dinophyceae</taxon>
        <taxon>Suessiales</taxon>
        <taxon>Suessiaceae</taxon>
        <taxon>Polarella</taxon>
    </lineage>
</organism>
<evidence type="ECO:0000259" key="12">
    <source>
        <dbReference type="Pfam" id="PF01207"/>
    </source>
</evidence>
<evidence type="ECO:0000256" key="8">
    <source>
        <dbReference type="ARBA" id="ARBA00048342"/>
    </source>
</evidence>
<accession>A0A813FY40</accession>
<feature type="transmembrane region" description="Helical" evidence="11">
    <location>
        <begin position="114"/>
        <end position="137"/>
    </location>
</feature>
<evidence type="ECO:0000256" key="7">
    <source>
        <dbReference type="ARBA" id="ARBA00048266"/>
    </source>
</evidence>
<comment type="catalytic activity">
    <reaction evidence="8">
        <text>a 5,6-dihydrouridine in mRNA + NAD(+) = a uridine in mRNA + NADH + H(+)</text>
        <dbReference type="Rhea" id="RHEA:69851"/>
        <dbReference type="Rhea" id="RHEA-COMP:14658"/>
        <dbReference type="Rhea" id="RHEA-COMP:17789"/>
        <dbReference type="ChEBI" id="CHEBI:15378"/>
        <dbReference type="ChEBI" id="CHEBI:57540"/>
        <dbReference type="ChEBI" id="CHEBI:57945"/>
        <dbReference type="ChEBI" id="CHEBI:65315"/>
        <dbReference type="ChEBI" id="CHEBI:74443"/>
    </reaction>
    <physiologicalReaction direction="right-to-left" evidence="8">
        <dbReference type="Rhea" id="RHEA:69853"/>
    </physiologicalReaction>
</comment>
<dbReference type="GO" id="GO:0003723">
    <property type="term" value="F:RNA binding"/>
    <property type="evidence" value="ECO:0007669"/>
    <property type="project" value="TreeGrafter"/>
</dbReference>
<dbReference type="Gene3D" id="3.20.20.70">
    <property type="entry name" value="Aldolase class I"/>
    <property type="match status" value="1"/>
</dbReference>
<evidence type="ECO:0000256" key="5">
    <source>
        <dbReference type="ARBA" id="ARBA00022989"/>
    </source>
</evidence>
<dbReference type="Pfam" id="PF01207">
    <property type="entry name" value="Dus"/>
    <property type="match status" value="1"/>
</dbReference>
<keyword evidence="14" id="KW-1185">Reference proteome</keyword>
<dbReference type="OrthoDB" id="259935at2759"/>
<dbReference type="AlphaFoldDB" id="A0A813FY40"/>
<dbReference type="EMBL" id="CAJNNV010026256">
    <property type="protein sequence ID" value="CAE8617701.1"/>
    <property type="molecule type" value="Genomic_DNA"/>
</dbReference>
<comment type="catalytic activity">
    <reaction evidence="9">
        <text>a 5,6-dihydrouridine in mRNA + NADP(+) = a uridine in mRNA + NADPH + H(+)</text>
        <dbReference type="Rhea" id="RHEA:69855"/>
        <dbReference type="Rhea" id="RHEA-COMP:14658"/>
        <dbReference type="Rhea" id="RHEA-COMP:17789"/>
        <dbReference type="ChEBI" id="CHEBI:15378"/>
        <dbReference type="ChEBI" id="CHEBI:57783"/>
        <dbReference type="ChEBI" id="CHEBI:58349"/>
        <dbReference type="ChEBI" id="CHEBI:65315"/>
        <dbReference type="ChEBI" id="CHEBI:74443"/>
    </reaction>
    <physiologicalReaction direction="right-to-left" evidence="9">
        <dbReference type="Rhea" id="RHEA:69857"/>
    </physiologicalReaction>
</comment>
<evidence type="ECO:0000256" key="2">
    <source>
        <dbReference type="ARBA" id="ARBA00005451"/>
    </source>
</evidence>
<feature type="domain" description="DUS-like FMN-binding" evidence="12">
    <location>
        <begin position="6"/>
        <end position="66"/>
    </location>
</feature>
<dbReference type="PANTHER" id="PTHR45846">
    <property type="entry name" value="TRNA-DIHYDROURIDINE(47) SYNTHASE [NAD(P)(+)]-LIKE"/>
    <property type="match status" value="1"/>
</dbReference>
<keyword evidence="6 11" id="KW-0472">Membrane</keyword>
<feature type="transmembrane region" description="Helical" evidence="11">
    <location>
        <begin position="238"/>
        <end position="260"/>
    </location>
</feature>
<dbReference type="InterPro" id="IPR035587">
    <property type="entry name" value="DUS-like_FMN-bd"/>
</dbReference>
<comment type="catalytic activity">
    <reaction evidence="7">
        <text>5,6-dihydrouridine(47) in tRNA + NAD(+) = uridine(47) in tRNA + NADH + H(+)</text>
        <dbReference type="Rhea" id="RHEA:53364"/>
        <dbReference type="Rhea" id="RHEA-COMP:13539"/>
        <dbReference type="Rhea" id="RHEA-COMP:13540"/>
        <dbReference type="ChEBI" id="CHEBI:15378"/>
        <dbReference type="ChEBI" id="CHEBI:57540"/>
        <dbReference type="ChEBI" id="CHEBI:57945"/>
        <dbReference type="ChEBI" id="CHEBI:65315"/>
        <dbReference type="ChEBI" id="CHEBI:74443"/>
        <dbReference type="EC" id="1.3.1.89"/>
    </reaction>
    <physiologicalReaction direction="right-to-left" evidence="7">
        <dbReference type="Rhea" id="RHEA:53366"/>
    </physiologicalReaction>
</comment>
<feature type="transmembrane region" description="Helical" evidence="11">
    <location>
        <begin position="157"/>
        <end position="176"/>
    </location>
</feature>
<gene>
    <name evidence="13" type="ORF">PGLA1383_LOCUS35361</name>
</gene>
<dbReference type="SUPFAM" id="SSF51395">
    <property type="entry name" value="FMN-linked oxidoreductases"/>
    <property type="match status" value="1"/>
</dbReference>
<dbReference type="InterPro" id="IPR013785">
    <property type="entry name" value="Aldolase_TIM"/>
</dbReference>
<dbReference type="InterPro" id="IPR023352">
    <property type="entry name" value="MAPEG-like_dom_sf"/>
</dbReference>
<comment type="catalytic activity">
    <reaction evidence="10">
        <text>5,6-dihydrouridine(47) in tRNA + NADP(+) = uridine(47) in tRNA + NADPH + H(+)</text>
        <dbReference type="Rhea" id="RHEA:53360"/>
        <dbReference type="Rhea" id="RHEA-COMP:13539"/>
        <dbReference type="Rhea" id="RHEA-COMP:13540"/>
        <dbReference type="ChEBI" id="CHEBI:15378"/>
        <dbReference type="ChEBI" id="CHEBI:57783"/>
        <dbReference type="ChEBI" id="CHEBI:58349"/>
        <dbReference type="ChEBI" id="CHEBI:65315"/>
        <dbReference type="ChEBI" id="CHEBI:74443"/>
        <dbReference type="EC" id="1.3.1.89"/>
    </reaction>
    <physiologicalReaction direction="right-to-left" evidence="10">
        <dbReference type="Rhea" id="RHEA:53362"/>
    </physiologicalReaction>
</comment>
<evidence type="ECO:0000256" key="11">
    <source>
        <dbReference type="SAM" id="Phobius"/>
    </source>
</evidence>
<dbReference type="Proteomes" id="UP000654075">
    <property type="component" value="Unassembled WGS sequence"/>
</dbReference>
<feature type="transmembrane region" description="Helical" evidence="11">
    <location>
        <begin position="280"/>
        <end position="301"/>
    </location>
</feature>
<protein>
    <recommendedName>
        <fullName evidence="3">tRNA-dihydrouridine(47) synthase [NAD(P)(+)]</fullName>
        <ecNumber evidence="3">1.3.1.89</ecNumber>
    </recommendedName>
</protein>
<evidence type="ECO:0000256" key="4">
    <source>
        <dbReference type="ARBA" id="ARBA00022692"/>
    </source>
</evidence>
<comment type="caution">
    <text evidence="13">The sequence shown here is derived from an EMBL/GenBank/DDBJ whole genome shotgun (WGS) entry which is preliminary data.</text>
</comment>
<reference evidence="13" key="1">
    <citation type="submission" date="2021-02" db="EMBL/GenBank/DDBJ databases">
        <authorList>
            <person name="Dougan E. K."/>
            <person name="Rhodes N."/>
            <person name="Thang M."/>
            <person name="Chan C."/>
        </authorList>
    </citation>
    <scope>NUCLEOTIDE SEQUENCE</scope>
</reference>
<name>A0A813FY40_POLGL</name>
<dbReference type="SUPFAM" id="SSF161084">
    <property type="entry name" value="MAPEG domain-like"/>
    <property type="match status" value="1"/>
</dbReference>
<dbReference type="GO" id="GO:0016020">
    <property type="term" value="C:membrane"/>
    <property type="evidence" value="ECO:0007669"/>
    <property type="project" value="UniProtKB-SubCell"/>
</dbReference>
<evidence type="ECO:0000256" key="1">
    <source>
        <dbReference type="ARBA" id="ARBA00004370"/>
    </source>
</evidence>
<evidence type="ECO:0000256" key="6">
    <source>
        <dbReference type="ARBA" id="ARBA00023136"/>
    </source>
</evidence>
<dbReference type="GO" id="GO:0102265">
    <property type="term" value="F:tRNA-dihydrouridine47 synthase activity"/>
    <property type="evidence" value="ECO:0007669"/>
    <property type="project" value="UniProtKB-EC"/>
</dbReference>
<comment type="subcellular location">
    <subcellularLocation>
        <location evidence="1">Membrane</location>
    </subcellularLocation>
</comment>
<evidence type="ECO:0000256" key="10">
    <source>
        <dbReference type="ARBA" id="ARBA00049513"/>
    </source>
</evidence>
<dbReference type="Pfam" id="PF01124">
    <property type="entry name" value="MAPEG"/>
    <property type="match status" value="1"/>
</dbReference>
<sequence length="337" mass="36468">MALSYSILEGQQGELALLRRHESEKCYGVQIAGGDVEVMTKVAQFVDENVDCDFLDINCGCPLDEASDIRMWLFAVSVYPLKFRELAAAMAKSKEVSAAMPEVDSLGFIKFLPLFLLGLIIPRAIGGTIALAIYKFGKTALYDKNMAGLGLAESENGYLYAAAAVFGFLVSWLNNYPVLYKNMVMRFSSGNLRANMMIFKEDGKEGAPYVVLETEGPVGSYNRANRSLTHFTENTPSLALCIILAGSVFPLPTLTLTATFGFGRILHQIGYASVGYGGHGLGFAIALVSTVTLEMLCLFVAGNAEPVRLAQYLHLSEAKSTGIGMGPIEMAMAKMEL</sequence>
<dbReference type="EC" id="1.3.1.89" evidence="3"/>
<keyword evidence="4 11" id="KW-0812">Transmembrane</keyword>
<comment type="similarity">
    <text evidence="2">Belongs to the Dus family. Dus3 subfamily.</text>
</comment>
<evidence type="ECO:0000256" key="3">
    <source>
        <dbReference type="ARBA" id="ARBA00012376"/>
    </source>
</evidence>
<dbReference type="InterPro" id="IPR001129">
    <property type="entry name" value="Membr-assoc_MAPEG"/>
</dbReference>
<evidence type="ECO:0000313" key="13">
    <source>
        <dbReference type="EMBL" id="CAE8617701.1"/>
    </source>
</evidence>
<proteinExistence type="inferred from homology"/>